<evidence type="ECO:0008006" key="5">
    <source>
        <dbReference type="Google" id="ProtNLM"/>
    </source>
</evidence>
<accession>A0ABR5SDQ2</accession>
<reference evidence="3 4" key="1">
    <citation type="submission" date="2015-11" db="EMBL/GenBank/DDBJ databases">
        <authorList>
            <person name="Lin W."/>
        </authorList>
    </citation>
    <scope>NUCLEOTIDE SEQUENCE [LARGE SCALE GENOMIC DNA]</scope>
    <source>
        <strain evidence="3 4">HCH-1</strain>
    </source>
</reference>
<comment type="caution">
    <text evidence="3">The sequence shown here is derived from an EMBL/GenBank/DDBJ whole genome shotgun (WGS) entry which is preliminary data.</text>
</comment>
<sequence length="239" mass="26516">MLKKIIILSLLAAFLMIGSFAFAAPPDNYTGKMVLMGTGIAIEFARMGDKTRTESPAIKGLANISMPVAKKSISMYIPDKLYFEHTMDPNEMPSLHSSNVVFEKKELGKETIDGHPCTKYDAVYYLKDKPEDKYNAIIWEASDLGGLIIRYEVKMPETKKPVMPGNTGQSVVTEIKDIKIGAATASMFEVPKDYKKVSTMQELMAGAVNSFNPTNRNNAKNAEPIRPPMQKPEKDGETR</sequence>
<dbReference type="EMBL" id="LNQR01000077">
    <property type="protein sequence ID" value="KWT83449.1"/>
    <property type="molecule type" value="Genomic_DNA"/>
</dbReference>
<proteinExistence type="predicted"/>
<evidence type="ECO:0000313" key="3">
    <source>
        <dbReference type="EMBL" id="KWT83449.1"/>
    </source>
</evidence>
<evidence type="ECO:0000256" key="2">
    <source>
        <dbReference type="SAM" id="SignalP"/>
    </source>
</evidence>
<name>A0ABR5SDQ2_9BACT</name>
<feature type="chain" id="PRO_5045834122" description="Secreted protein" evidence="2">
    <location>
        <begin position="24"/>
        <end position="239"/>
    </location>
</feature>
<feature type="region of interest" description="Disordered" evidence="1">
    <location>
        <begin position="208"/>
        <end position="239"/>
    </location>
</feature>
<evidence type="ECO:0000256" key="1">
    <source>
        <dbReference type="SAM" id="MobiDB-lite"/>
    </source>
</evidence>
<evidence type="ECO:0000313" key="4">
    <source>
        <dbReference type="Proteomes" id="UP000060487"/>
    </source>
</evidence>
<keyword evidence="2" id="KW-0732">Signal</keyword>
<dbReference type="Proteomes" id="UP000060487">
    <property type="component" value="Unassembled WGS sequence"/>
</dbReference>
<organism evidence="3 4">
    <name type="scientific">Candidatus Magnetominusculus xianensis</name>
    <dbReference type="NCBI Taxonomy" id="1748249"/>
    <lineage>
        <taxon>Bacteria</taxon>
        <taxon>Pseudomonadati</taxon>
        <taxon>Nitrospirota</taxon>
        <taxon>Nitrospiria</taxon>
        <taxon>Nitrospirales</taxon>
        <taxon>Nitrospiraceae</taxon>
        <taxon>Candidatus Magnetominusculus</taxon>
    </lineage>
</organism>
<protein>
    <recommendedName>
        <fullName evidence="5">Secreted protein</fullName>
    </recommendedName>
</protein>
<feature type="compositionally biased region" description="Polar residues" evidence="1">
    <location>
        <begin position="209"/>
        <end position="220"/>
    </location>
</feature>
<dbReference type="RefSeq" id="WP_085052802.1">
    <property type="nucleotide sequence ID" value="NZ_LNQR01000077.1"/>
</dbReference>
<keyword evidence="4" id="KW-1185">Reference proteome</keyword>
<feature type="signal peptide" evidence="2">
    <location>
        <begin position="1"/>
        <end position="23"/>
    </location>
</feature>
<gene>
    <name evidence="3" type="ORF">ASN18_2199</name>
</gene>